<dbReference type="AlphaFoldDB" id="A0A5B7G7L4"/>
<proteinExistence type="predicted"/>
<evidence type="ECO:0000313" key="2">
    <source>
        <dbReference type="EMBL" id="MPC53108.1"/>
    </source>
</evidence>
<comment type="caution">
    <text evidence="2">The sequence shown here is derived from an EMBL/GenBank/DDBJ whole genome shotgun (WGS) entry which is preliminary data.</text>
</comment>
<reference evidence="2 3" key="1">
    <citation type="submission" date="2019-05" db="EMBL/GenBank/DDBJ databases">
        <title>Another draft genome of Portunus trituberculatus and its Hox gene families provides insights of decapod evolution.</title>
        <authorList>
            <person name="Jeong J.-H."/>
            <person name="Song I."/>
            <person name="Kim S."/>
            <person name="Choi T."/>
            <person name="Kim D."/>
            <person name="Ryu S."/>
            <person name="Kim W."/>
        </authorList>
    </citation>
    <scope>NUCLEOTIDE SEQUENCE [LARGE SCALE GENOMIC DNA]</scope>
    <source>
        <tissue evidence="2">Muscle</tissue>
    </source>
</reference>
<sequence length="125" mass="12986">MPYGPGQPSARLHTNNNRGLPSSLHCAPTHASRSPGERGEAVRSREQVAAQRGGRQGARRAGGVLESEAAMAATTAAALTTLPPSVQQNGGSGVATLASPCEAERSSLRPMVPRKACGCCRREKR</sequence>
<feature type="compositionally biased region" description="Basic and acidic residues" evidence="1">
    <location>
        <begin position="35"/>
        <end position="46"/>
    </location>
</feature>
<gene>
    <name evidence="2" type="ORF">E2C01_046993</name>
</gene>
<evidence type="ECO:0000313" key="3">
    <source>
        <dbReference type="Proteomes" id="UP000324222"/>
    </source>
</evidence>
<accession>A0A5B7G7L4</accession>
<name>A0A5B7G7L4_PORTR</name>
<evidence type="ECO:0000256" key="1">
    <source>
        <dbReference type="SAM" id="MobiDB-lite"/>
    </source>
</evidence>
<protein>
    <submittedName>
        <fullName evidence="2">Uncharacterized protein</fullName>
    </submittedName>
</protein>
<dbReference type="Proteomes" id="UP000324222">
    <property type="component" value="Unassembled WGS sequence"/>
</dbReference>
<feature type="region of interest" description="Disordered" evidence="1">
    <location>
        <begin position="1"/>
        <end position="63"/>
    </location>
</feature>
<dbReference type="EMBL" id="VSRR010011389">
    <property type="protein sequence ID" value="MPC53108.1"/>
    <property type="molecule type" value="Genomic_DNA"/>
</dbReference>
<organism evidence="2 3">
    <name type="scientific">Portunus trituberculatus</name>
    <name type="common">Swimming crab</name>
    <name type="synonym">Neptunus trituberculatus</name>
    <dbReference type="NCBI Taxonomy" id="210409"/>
    <lineage>
        <taxon>Eukaryota</taxon>
        <taxon>Metazoa</taxon>
        <taxon>Ecdysozoa</taxon>
        <taxon>Arthropoda</taxon>
        <taxon>Crustacea</taxon>
        <taxon>Multicrustacea</taxon>
        <taxon>Malacostraca</taxon>
        <taxon>Eumalacostraca</taxon>
        <taxon>Eucarida</taxon>
        <taxon>Decapoda</taxon>
        <taxon>Pleocyemata</taxon>
        <taxon>Brachyura</taxon>
        <taxon>Eubrachyura</taxon>
        <taxon>Portunoidea</taxon>
        <taxon>Portunidae</taxon>
        <taxon>Portuninae</taxon>
        <taxon>Portunus</taxon>
    </lineage>
</organism>
<feature type="compositionally biased region" description="Low complexity" evidence="1">
    <location>
        <begin position="49"/>
        <end position="63"/>
    </location>
</feature>
<keyword evidence="3" id="KW-1185">Reference proteome</keyword>